<protein>
    <submittedName>
        <fullName evidence="7">MYND-type domain-containing protein</fullName>
    </submittedName>
</protein>
<evidence type="ECO:0000256" key="2">
    <source>
        <dbReference type="ARBA" id="ARBA00022771"/>
    </source>
</evidence>
<proteinExistence type="predicted"/>
<evidence type="ECO:0000256" key="4">
    <source>
        <dbReference type="PROSITE-ProRule" id="PRU00134"/>
    </source>
</evidence>
<dbReference type="InterPro" id="IPR002893">
    <property type="entry name" value="Znf_MYND"/>
</dbReference>
<dbReference type="Proteomes" id="UP000613580">
    <property type="component" value="Unassembled WGS sequence"/>
</dbReference>
<dbReference type="EMBL" id="JACAZE010000021">
    <property type="protein sequence ID" value="KAF7293321.1"/>
    <property type="molecule type" value="Genomic_DNA"/>
</dbReference>
<dbReference type="Pfam" id="PF01753">
    <property type="entry name" value="zf-MYND"/>
    <property type="match status" value="1"/>
</dbReference>
<evidence type="ECO:0000256" key="1">
    <source>
        <dbReference type="ARBA" id="ARBA00022723"/>
    </source>
</evidence>
<feature type="domain" description="MYND-type" evidence="6">
    <location>
        <begin position="444"/>
        <end position="486"/>
    </location>
</feature>
<evidence type="ECO:0000256" key="3">
    <source>
        <dbReference type="ARBA" id="ARBA00022833"/>
    </source>
</evidence>
<dbReference type="GO" id="GO:0008270">
    <property type="term" value="F:zinc ion binding"/>
    <property type="evidence" value="ECO:0007669"/>
    <property type="project" value="UniProtKB-KW"/>
</dbReference>
<dbReference type="OrthoDB" id="3007465at2759"/>
<evidence type="ECO:0000313" key="7">
    <source>
        <dbReference type="EMBL" id="KAF7293321.1"/>
    </source>
</evidence>
<organism evidence="7 8">
    <name type="scientific">Mycena chlorophos</name>
    <name type="common">Agaric fungus</name>
    <name type="synonym">Agaricus chlorophos</name>
    <dbReference type="NCBI Taxonomy" id="658473"/>
    <lineage>
        <taxon>Eukaryota</taxon>
        <taxon>Fungi</taxon>
        <taxon>Dikarya</taxon>
        <taxon>Basidiomycota</taxon>
        <taxon>Agaricomycotina</taxon>
        <taxon>Agaricomycetes</taxon>
        <taxon>Agaricomycetidae</taxon>
        <taxon>Agaricales</taxon>
        <taxon>Marasmiineae</taxon>
        <taxon>Mycenaceae</taxon>
        <taxon>Mycena</taxon>
    </lineage>
</organism>
<dbReference type="PROSITE" id="PS50865">
    <property type="entry name" value="ZF_MYND_2"/>
    <property type="match status" value="1"/>
</dbReference>
<gene>
    <name evidence="7" type="ORF">HMN09_01211600</name>
</gene>
<keyword evidence="1" id="KW-0479">Metal-binding</keyword>
<sequence>MMHPSLSLSNVQRLPSPLKELAREALDPSRDSALSLQVLAAEISPRLPSHIFPLLQPVFFHHLALSPLENQARIASDDDLLAVLQCKASAALESLLGFLALRARGCHFPHRAKIDIWARAWPWIQFMDEFWPVLGPTWQPRRMYGSIIAFLVSVFNELDFPGYAEAVAAPGPNPLRRVLFHALPIITRAERDGDLWPEIVKIPFGVLLGMEETRAQELQGSLPPTEQLIELSGGVEDLARAIVSYLAHLFPHPSTAADNSRIFQLRPLWYNLLSPHLFKHPSLREAAFNHGFAAVFVTVLRCITAPNSRLVQDVAQIRQFIADEFPNVARLFMMELTPKLLLPALDAGLFAIIFGSIDFPLGPENLQLTRGRFFWAIKQNLPYLSCLPNILSAINKVPTDAPPRYLDGPTLDSWNDFVVTTREYASLAEQFNAGVLPRFRACDNSPCGRVLHYKLLKRCSGCKERFYCSVACQKNAWKRQSHDFKCSYLYAEHLELRQVMGGADFAFLQALMRHELIAELDSIMQELLWYHYTCPGGLPALFFDFTLGKCTIEIDHLSKLQFPQLARTPSPDSDPNADSSSDSDSDFEPSAAQWGEVNLNWMLESGNRILYHEATFRFGEMKISHAAPFRMSTSRFLEGVKELADRLRVDGGEIVLEDHAVVLRELWREGGDWSY</sequence>
<reference evidence="7" key="1">
    <citation type="submission" date="2020-05" db="EMBL/GenBank/DDBJ databases">
        <title>Mycena genomes resolve the evolution of fungal bioluminescence.</title>
        <authorList>
            <person name="Tsai I.J."/>
        </authorList>
    </citation>
    <scope>NUCLEOTIDE SEQUENCE</scope>
    <source>
        <strain evidence="7">110903Hualien_Pintung</strain>
    </source>
</reference>
<evidence type="ECO:0000259" key="6">
    <source>
        <dbReference type="PROSITE" id="PS50865"/>
    </source>
</evidence>
<accession>A0A8H6S750</accession>
<comment type="caution">
    <text evidence="7">The sequence shown here is derived from an EMBL/GenBank/DDBJ whole genome shotgun (WGS) entry which is preliminary data.</text>
</comment>
<keyword evidence="8" id="KW-1185">Reference proteome</keyword>
<dbReference type="SUPFAM" id="SSF144232">
    <property type="entry name" value="HIT/MYND zinc finger-like"/>
    <property type="match status" value="1"/>
</dbReference>
<name>A0A8H6S750_MYCCL</name>
<evidence type="ECO:0000313" key="8">
    <source>
        <dbReference type="Proteomes" id="UP000613580"/>
    </source>
</evidence>
<dbReference type="Gene3D" id="6.10.140.2220">
    <property type="match status" value="1"/>
</dbReference>
<keyword evidence="3" id="KW-0862">Zinc</keyword>
<evidence type="ECO:0000256" key="5">
    <source>
        <dbReference type="SAM" id="MobiDB-lite"/>
    </source>
</evidence>
<feature type="compositionally biased region" description="Low complexity" evidence="5">
    <location>
        <begin position="569"/>
        <end position="580"/>
    </location>
</feature>
<dbReference type="AlphaFoldDB" id="A0A8H6S750"/>
<feature type="region of interest" description="Disordered" evidence="5">
    <location>
        <begin position="565"/>
        <end position="589"/>
    </location>
</feature>
<keyword evidence="2 4" id="KW-0863">Zinc-finger</keyword>